<comment type="caution">
    <text evidence="1">The sequence shown here is derived from an EMBL/GenBank/DDBJ whole genome shotgun (WGS) entry which is preliminary data.</text>
</comment>
<protein>
    <submittedName>
        <fullName evidence="1">Uncharacterized protein</fullName>
    </submittedName>
</protein>
<accession>A0A9W9Z7T5</accession>
<name>A0A9W9Z7T5_9CNID</name>
<dbReference type="Proteomes" id="UP001163046">
    <property type="component" value="Unassembled WGS sequence"/>
</dbReference>
<dbReference type="AlphaFoldDB" id="A0A9W9Z7T5"/>
<feature type="non-terminal residue" evidence="1">
    <location>
        <position position="56"/>
    </location>
</feature>
<sequence length="56" mass="6484">MSEINQELCPYFRQYVRTKYTTSSQALLCQQSKVVNQSSSGERFGGNWKHLLVLQT</sequence>
<organism evidence="1 2">
    <name type="scientific">Desmophyllum pertusum</name>
    <dbReference type="NCBI Taxonomy" id="174260"/>
    <lineage>
        <taxon>Eukaryota</taxon>
        <taxon>Metazoa</taxon>
        <taxon>Cnidaria</taxon>
        <taxon>Anthozoa</taxon>
        <taxon>Hexacorallia</taxon>
        <taxon>Scleractinia</taxon>
        <taxon>Caryophylliina</taxon>
        <taxon>Caryophylliidae</taxon>
        <taxon>Desmophyllum</taxon>
    </lineage>
</organism>
<gene>
    <name evidence="1" type="ORF">OS493_002293</name>
</gene>
<evidence type="ECO:0000313" key="2">
    <source>
        <dbReference type="Proteomes" id="UP001163046"/>
    </source>
</evidence>
<reference evidence="1" key="1">
    <citation type="submission" date="2023-01" db="EMBL/GenBank/DDBJ databases">
        <title>Genome assembly of the deep-sea coral Lophelia pertusa.</title>
        <authorList>
            <person name="Herrera S."/>
            <person name="Cordes E."/>
        </authorList>
    </citation>
    <scope>NUCLEOTIDE SEQUENCE</scope>
    <source>
        <strain evidence="1">USNM1676648</strain>
        <tissue evidence="1">Polyp</tissue>
    </source>
</reference>
<evidence type="ECO:0000313" key="1">
    <source>
        <dbReference type="EMBL" id="KAJ7375518.1"/>
    </source>
</evidence>
<dbReference type="EMBL" id="MU826826">
    <property type="protein sequence ID" value="KAJ7375518.1"/>
    <property type="molecule type" value="Genomic_DNA"/>
</dbReference>
<keyword evidence="2" id="KW-1185">Reference proteome</keyword>
<proteinExistence type="predicted"/>